<dbReference type="Proteomes" id="UP001057580">
    <property type="component" value="Chromosome"/>
</dbReference>
<dbReference type="EMBL" id="CP104003">
    <property type="protein sequence ID" value="UWM52757.1"/>
    <property type="molecule type" value="Genomic_DNA"/>
</dbReference>
<keyword evidence="3" id="KW-1185">Reference proteome</keyword>
<reference evidence="2" key="1">
    <citation type="submission" date="2022-09" db="EMBL/GenBank/DDBJ databases">
        <title>Diverse halophilic archaea isolated from saline environments.</title>
        <authorList>
            <person name="Cui H.-L."/>
        </authorList>
    </citation>
    <scope>NUCLEOTIDE SEQUENCE</scope>
    <source>
        <strain evidence="2">ZS-35-S2</strain>
    </source>
</reference>
<feature type="transmembrane region" description="Helical" evidence="1">
    <location>
        <begin position="80"/>
        <end position="98"/>
    </location>
</feature>
<gene>
    <name evidence="2" type="ORF">N0B31_11400</name>
</gene>
<dbReference type="AlphaFoldDB" id="A0A9E7U970"/>
<proteinExistence type="predicted"/>
<evidence type="ECO:0000313" key="3">
    <source>
        <dbReference type="Proteomes" id="UP001057580"/>
    </source>
</evidence>
<dbReference type="RefSeq" id="WP_260591752.1">
    <property type="nucleotide sequence ID" value="NZ_CP104003.1"/>
</dbReference>
<keyword evidence="1" id="KW-0812">Transmembrane</keyword>
<keyword evidence="1" id="KW-1133">Transmembrane helix</keyword>
<sequence length="219" mass="24329">MADGSWEFSIAKGVVTVRSDSIGIRMTPQAFLRGQYVQLRNGSIGQQVQALLNLCAFAFTPIALALHLDQLLGPGQQWAFVPFAVFGLVTLMWGFWITHLRESSIPLSAVEFVSIDESAQTIRIAHERPNGLLSRLTTCATQEQYALRGAEDARRAKEAFQLRGIEPKSPSDLSTTTEYRFTSRQGVCFCDQCHSQVSPSDRVCPSCEYLLRVESPLVE</sequence>
<protein>
    <submittedName>
        <fullName evidence="2">Uncharacterized protein</fullName>
    </submittedName>
</protein>
<keyword evidence="1" id="KW-0472">Membrane</keyword>
<organism evidence="2 3">
    <name type="scientific">Salinirubellus salinus</name>
    <dbReference type="NCBI Taxonomy" id="1364945"/>
    <lineage>
        <taxon>Archaea</taxon>
        <taxon>Methanobacteriati</taxon>
        <taxon>Methanobacteriota</taxon>
        <taxon>Stenosarchaea group</taxon>
        <taxon>Halobacteria</taxon>
        <taxon>Halobacteriales</taxon>
        <taxon>Natronomonadaceae</taxon>
        <taxon>Salinirubellus</taxon>
    </lineage>
</organism>
<accession>A0A9E7U970</accession>
<name>A0A9E7U970_9EURY</name>
<feature type="transmembrane region" description="Helical" evidence="1">
    <location>
        <begin position="50"/>
        <end position="68"/>
    </location>
</feature>
<evidence type="ECO:0000256" key="1">
    <source>
        <dbReference type="SAM" id="Phobius"/>
    </source>
</evidence>
<evidence type="ECO:0000313" key="2">
    <source>
        <dbReference type="EMBL" id="UWM52757.1"/>
    </source>
</evidence>
<dbReference type="GeneID" id="74943036"/>
<dbReference type="KEGG" id="ssai:N0B31_11400"/>